<dbReference type="GO" id="GO:0048038">
    <property type="term" value="F:quinone binding"/>
    <property type="evidence" value="ECO:0007669"/>
    <property type="project" value="UniProtKB-KW"/>
</dbReference>
<keyword evidence="7" id="KW-0560">Oxidoreductase</keyword>
<evidence type="ECO:0000256" key="5">
    <source>
        <dbReference type="ARBA" id="ARBA00022827"/>
    </source>
</evidence>
<dbReference type="InterPro" id="IPR023753">
    <property type="entry name" value="FAD/NAD-binding_dom"/>
</dbReference>
<evidence type="ECO:0000256" key="4">
    <source>
        <dbReference type="ARBA" id="ARBA00022719"/>
    </source>
</evidence>
<dbReference type="InParanoid" id="A0A286UUT6"/>
<evidence type="ECO:0000256" key="10">
    <source>
        <dbReference type="ARBA" id="ARBA00070160"/>
    </source>
</evidence>
<sequence>MRLTSSLLRPIGSRLSSTAASSSKDKYKVLVIGAGSAGISVSNQIYNRFKAAGKSLADGDVAVVDAAEWHHYQPGWTLVGAGLKDKTSLRRPLASLFPSHITHVPENVKTFEPESNSVTLTSGRKLDYEFLVVATGIQINWGAIQGLPQALADPTSGVSSIYSYDTCDKTWKDIEALRHGKAIFTQPAGVVKCAGAPQKILNMAWDHYRRAQLGDNVKVEFWTGMPSMFAVKKYADALDALRKSRGIPAQFSHNLVSIDAANRVATFKKTTPSGTEDVKTDYTILHAVPPMGPPDVIKNSPLADAAGWVSVDEGTLRHKKEEYGNVFAIGDCSSLPTSKTAAAVTAQAPVLVENLFRLADSGEIGPARYDGYTSCPLLTDYGHLMLAEFKYGGVPKETFANWLGDQAVPRKAFYYLKKDFFPYVYFSSMVKGQWFGSTGFVRPTYK</sequence>
<dbReference type="FunCoup" id="A0A286UUT6">
    <property type="interactions" value="207"/>
</dbReference>
<evidence type="ECO:0000256" key="1">
    <source>
        <dbReference type="ARBA" id="ARBA00001974"/>
    </source>
</evidence>
<keyword evidence="4" id="KW-0874">Quinone</keyword>
<keyword evidence="6" id="KW-0809">Transit peptide</keyword>
<dbReference type="GO" id="GO:0070221">
    <property type="term" value="P:sulfide oxidation, using sulfide:quinone oxidoreductase"/>
    <property type="evidence" value="ECO:0007669"/>
    <property type="project" value="TreeGrafter"/>
</dbReference>
<protein>
    <recommendedName>
        <fullName evidence="10">Sulfide:quinone oxidoreductase, mitochondrial</fullName>
    </recommendedName>
</protein>
<dbReference type="GO" id="GO:0071949">
    <property type="term" value="F:FAD binding"/>
    <property type="evidence" value="ECO:0007669"/>
    <property type="project" value="TreeGrafter"/>
</dbReference>
<dbReference type="STRING" id="2282107.A0A286UUT6"/>
<keyword evidence="8" id="KW-0496">Mitochondrion</keyword>
<accession>A0A286UUT6</accession>
<evidence type="ECO:0000256" key="3">
    <source>
        <dbReference type="ARBA" id="ARBA00022630"/>
    </source>
</evidence>
<dbReference type="Pfam" id="PF07992">
    <property type="entry name" value="Pyr_redox_2"/>
    <property type="match status" value="1"/>
</dbReference>
<comment type="cofactor">
    <cofactor evidence="1">
        <name>FAD</name>
        <dbReference type="ChEBI" id="CHEBI:57692"/>
    </cofactor>
</comment>
<dbReference type="FunFam" id="3.50.50.60:FF:000034">
    <property type="entry name" value="sulfide:quinone oxidoreductase, mitochondrial"/>
    <property type="match status" value="1"/>
</dbReference>
<organism evidence="12 13">
    <name type="scientific">Pyrrhoderma noxium</name>
    <dbReference type="NCBI Taxonomy" id="2282107"/>
    <lineage>
        <taxon>Eukaryota</taxon>
        <taxon>Fungi</taxon>
        <taxon>Dikarya</taxon>
        <taxon>Basidiomycota</taxon>
        <taxon>Agaricomycotina</taxon>
        <taxon>Agaricomycetes</taxon>
        <taxon>Hymenochaetales</taxon>
        <taxon>Hymenochaetaceae</taxon>
        <taxon>Pyrrhoderma</taxon>
    </lineage>
</organism>
<dbReference type="EMBL" id="NBII01000001">
    <property type="protein sequence ID" value="PAV23215.1"/>
    <property type="molecule type" value="Genomic_DNA"/>
</dbReference>
<dbReference type="OrthoDB" id="5376590at2759"/>
<dbReference type="PANTHER" id="PTHR10632">
    <property type="entry name" value="SULFIDE:QUINONE OXIDOREDUCTASE"/>
    <property type="match status" value="1"/>
</dbReference>
<evidence type="ECO:0000313" key="12">
    <source>
        <dbReference type="EMBL" id="PAV23215.1"/>
    </source>
</evidence>
<dbReference type="InterPro" id="IPR036188">
    <property type="entry name" value="FAD/NAD-bd_sf"/>
</dbReference>
<keyword evidence="13" id="KW-1185">Reference proteome</keyword>
<reference evidence="12 13" key="1">
    <citation type="journal article" date="2017" name="Mol. Ecol.">
        <title>Comparative and population genomic landscape of Phellinus noxius: A hypervariable fungus causing root rot in trees.</title>
        <authorList>
            <person name="Chung C.L."/>
            <person name="Lee T.J."/>
            <person name="Akiba M."/>
            <person name="Lee H.H."/>
            <person name="Kuo T.H."/>
            <person name="Liu D."/>
            <person name="Ke H.M."/>
            <person name="Yokoi T."/>
            <person name="Roa M.B."/>
            <person name="Lu M.J."/>
            <person name="Chang Y.Y."/>
            <person name="Ann P.J."/>
            <person name="Tsai J.N."/>
            <person name="Chen C.Y."/>
            <person name="Tzean S.S."/>
            <person name="Ota Y."/>
            <person name="Hattori T."/>
            <person name="Sahashi N."/>
            <person name="Liou R.F."/>
            <person name="Kikuchi T."/>
            <person name="Tsai I.J."/>
        </authorList>
    </citation>
    <scope>NUCLEOTIDE SEQUENCE [LARGE SCALE GENOMIC DNA]</scope>
    <source>
        <strain evidence="12 13">FFPRI411160</strain>
    </source>
</reference>
<evidence type="ECO:0000313" key="13">
    <source>
        <dbReference type="Proteomes" id="UP000217199"/>
    </source>
</evidence>
<comment type="caution">
    <text evidence="12">The sequence shown here is derived from an EMBL/GenBank/DDBJ whole genome shotgun (WGS) entry which is preliminary data.</text>
</comment>
<dbReference type="PANTHER" id="PTHR10632:SF2">
    <property type="entry name" value="SULFIDE:QUINONE OXIDOREDUCTASE, MITOCHONDRIAL"/>
    <property type="match status" value="1"/>
</dbReference>
<evidence type="ECO:0000259" key="11">
    <source>
        <dbReference type="Pfam" id="PF07992"/>
    </source>
</evidence>
<feature type="domain" description="FAD/NAD(P)-binding" evidence="11">
    <location>
        <begin position="27"/>
        <end position="342"/>
    </location>
</feature>
<comment type="similarity">
    <text evidence="9">Belongs to the SQRD family.</text>
</comment>
<dbReference type="Proteomes" id="UP000217199">
    <property type="component" value="Unassembled WGS sequence"/>
</dbReference>
<dbReference type="Gene3D" id="3.50.50.60">
    <property type="entry name" value="FAD/NAD(P)-binding domain"/>
    <property type="match status" value="2"/>
</dbReference>
<evidence type="ECO:0000256" key="8">
    <source>
        <dbReference type="ARBA" id="ARBA00023128"/>
    </source>
</evidence>
<evidence type="ECO:0000256" key="2">
    <source>
        <dbReference type="ARBA" id="ARBA00004173"/>
    </source>
</evidence>
<name>A0A286UUT6_9AGAM</name>
<comment type="subcellular location">
    <subcellularLocation>
        <location evidence="2">Mitochondrion</location>
    </subcellularLocation>
</comment>
<dbReference type="SUPFAM" id="SSF51905">
    <property type="entry name" value="FAD/NAD(P)-binding domain"/>
    <property type="match status" value="1"/>
</dbReference>
<keyword evidence="5" id="KW-0274">FAD</keyword>
<dbReference type="GO" id="GO:0070224">
    <property type="term" value="F:sulfide:quinone oxidoreductase activity"/>
    <property type="evidence" value="ECO:0007669"/>
    <property type="project" value="TreeGrafter"/>
</dbReference>
<evidence type="ECO:0000256" key="9">
    <source>
        <dbReference type="ARBA" id="ARBA00060891"/>
    </source>
</evidence>
<dbReference type="AlphaFoldDB" id="A0A286UUT6"/>
<evidence type="ECO:0000256" key="7">
    <source>
        <dbReference type="ARBA" id="ARBA00023002"/>
    </source>
</evidence>
<dbReference type="InterPro" id="IPR015904">
    <property type="entry name" value="Sulphide_quinone_reductase"/>
</dbReference>
<gene>
    <name evidence="12" type="ORF">PNOK_0028300</name>
</gene>
<proteinExistence type="inferred from homology"/>
<keyword evidence="3" id="KW-0285">Flavoprotein</keyword>
<evidence type="ECO:0000256" key="6">
    <source>
        <dbReference type="ARBA" id="ARBA00022946"/>
    </source>
</evidence>
<dbReference type="GO" id="GO:0005739">
    <property type="term" value="C:mitochondrion"/>
    <property type="evidence" value="ECO:0007669"/>
    <property type="project" value="UniProtKB-SubCell"/>
</dbReference>